<evidence type="ECO:0000313" key="3">
    <source>
        <dbReference type="Proteomes" id="UP000193925"/>
    </source>
</evidence>
<reference evidence="1" key="1">
    <citation type="submission" date="2014-03" db="EMBL/GenBank/DDBJ databases">
        <authorList>
            <person name="Genoscope - CEA"/>
        </authorList>
    </citation>
    <scope>NUCLEOTIDE SEQUENCE [LARGE SCALE GENOMIC DNA]</scope>
    <source>
        <strain evidence="1">CF27</strain>
    </source>
</reference>
<reference evidence="2 3" key="3">
    <citation type="submission" date="2017-03" db="EMBL/GenBank/DDBJ databases">
        <authorList>
            <person name="Regsiter A."/>
            <person name="William W."/>
        </authorList>
    </citation>
    <scope>NUCLEOTIDE SEQUENCE [LARGE SCALE GENOMIC DNA]</scope>
    <source>
        <strain evidence="2">PRJEB5721</strain>
    </source>
</reference>
<dbReference type="AlphaFoldDB" id="A0A060UQQ2"/>
<proteinExistence type="predicted"/>
<organism evidence="1">
    <name type="scientific">Acidithiobacillus ferrivorans</name>
    <dbReference type="NCBI Taxonomy" id="160808"/>
    <lineage>
        <taxon>Bacteria</taxon>
        <taxon>Pseudomonadati</taxon>
        <taxon>Pseudomonadota</taxon>
        <taxon>Acidithiobacillia</taxon>
        <taxon>Acidithiobacillales</taxon>
        <taxon>Acidithiobacillaceae</taxon>
        <taxon>Acidithiobacillus</taxon>
    </lineage>
</organism>
<dbReference type="Proteomes" id="UP000193925">
    <property type="component" value="Chromosome AFERRI"/>
</dbReference>
<gene>
    <name evidence="2" type="ORF">AFERRI_10666</name>
    <name evidence="1" type="ORF">AFERRI_400382</name>
</gene>
<name>A0A060UQQ2_9PROT</name>
<protein>
    <submittedName>
        <fullName evidence="1">Uncharacterized protein</fullName>
    </submittedName>
</protein>
<evidence type="ECO:0000313" key="2">
    <source>
        <dbReference type="EMBL" id="SMH64632.1"/>
    </source>
</evidence>
<reference evidence="1" key="2">
    <citation type="submission" date="2014-07" db="EMBL/GenBank/DDBJ databases">
        <title>Initial genome analysis of the psychrotolerant acidophile Acidithiobacillus ferrivorans CF27: insights into iron and sulfur oxidation pathways and into biofilm formation.</title>
        <authorList>
            <person name="Talla E."/>
            <person name="Hedrich S."/>
            <person name="Mangenot S."/>
            <person name="Ji B."/>
            <person name="Johnson D.B."/>
            <person name="Barbe V."/>
            <person name="Bonnefoy V."/>
        </authorList>
    </citation>
    <scope>NUCLEOTIDE SEQUENCE [LARGE SCALE GENOMIC DNA]</scope>
    <source>
        <strain evidence="1">CF27</strain>
    </source>
</reference>
<evidence type="ECO:0000313" key="1">
    <source>
        <dbReference type="EMBL" id="CDQ10601.1"/>
    </source>
</evidence>
<accession>A0A060UQQ2</accession>
<dbReference type="EMBL" id="CCCS020000035">
    <property type="protein sequence ID" value="CDQ10601.1"/>
    <property type="molecule type" value="Genomic_DNA"/>
</dbReference>
<dbReference type="RefSeq" id="WP_035193156.1">
    <property type="nucleotide sequence ID" value="NZ_LT841305.1"/>
</dbReference>
<keyword evidence="3" id="KW-1185">Reference proteome</keyword>
<sequence length="228" mass="25328">MSMDFSDVYNGDGQTSVYTIREENGCTFVFGESLPLHVLAALTSGKSAKGKVMDTHLAQLAGALYAWGKPQEVVAATEKYTPIALAWVQQRATPEMWALGDEAIRWLAIGQHGMSACSIFWKTTGVKPDLIRSLKSMDDTRFPLDPNDLGRCRLLLEQVPYVAERFESVMVQEGRVWAALVNRWALMCATMDEEAPEWRNGKSTAGALGGTTPKTWEIMDDIVRNELH</sequence>
<dbReference type="EMBL" id="LT841305">
    <property type="protein sequence ID" value="SMH64632.1"/>
    <property type="molecule type" value="Genomic_DNA"/>
</dbReference>